<dbReference type="CDD" id="cd04301">
    <property type="entry name" value="NAT_SF"/>
    <property type="match status" value="1"/>
</dbReference>
<dbReference type="PANTHER" id="PTHR43877">
    <property type="entry name" value="AMINOALKYLPHOSPHONATE N-ACETYLTRANSFERASE-RELATED-RELATED"/>
    <property type="match status" value="1"/>
</dbReference>
<dbReference type="Gene3D" id="3.40.630.30">
    <property type="match status" value="1"/>
</dbReference>
<organism evidence="4 5">
    <name type="scientific">Catenovulum adriaticum</name>
    <dbReference type="NCBI Taxonomy" id="2984846"/>
    <lineage>
        <taxon>Bacteria</taxon>
        <taxon>Pseudomonadati</taxon>
        <taxon>Pseudomonadota</taxon>
        <taxon>Gammaproteobacteria</taxon>
        <taxon>Alteromonadales</taxon>
        <taxon>Alteromonadaceae</taxon>
        <taxon>Catenovulum</taxon>
    </lineage>
</organism>
<dbReference type="Pfam" id="PF09500">
    <property type="entry name" value="YiiD_C"/>
    <property type="match status" value="1"/>
</dbReference>
<gene>
    <name evidence="4" type="ORF">OLW01_00215</name>
</gene>
<sequence>MYHIITPTTEADFETYYKFRWQILKQPFGFAVGSEKDEYDSLAQHRMICHEDGTPLAVGRIHLVSQDEAQIRHIAVAPECRSKGLASLLMTTLEQAAREQRIKRVITFSKLDSVGFFEKCGYEVLDNPIIDIAKGTSGQRKQMCKKLSEYDGILRQPLWCKELQETWHNQIPITQQMGIKVYQYTGELLEVRAALNANINMHQTMFAGSIYSMATLAGWGMVHLLLRENTLHGDIVLGKGEIKYNKPISKMPKAVVRLNSVKGELSVLRDTKKAILELRVELFDHNVYAGVFKGQYYILPIFTNKKRKREDDKIDS</sequence>
<feature type="domain" description="N-acetyltransferase" evidence="3">
    <location>
        <begin position="7"/>
        <end position="148"/>
    </location>
</feature>
<keyword evidence="5" id="KW-1185">Reference proteome</keyword>
<dbReference type="InterPro" id="IPR029069">
    <property type="entry name" value="HotDog_dom_sf"/>
</dbReference>
<dbReference type="SUPFAM" id="SSF55729">
    <property type="entry name" value="Acyl-CoA N-acyltransferases (Nat)"/>
    <property type="match status" value="1"/>
</dbReference>
<dbReference type="SUPFAM" id="SSF54637">
    <property type="entry name" value="Thioesterase/thiol ester dehydrase-isomerase"/>
    <property type="match status" value="1"/>
</dbReference>
<dbReference type="InterPro" id="IPR050832">
    <property type="entry name" value="Bact_Acetyltransf"/>
</dbReference>
<dbReference type="Pfam" id="PF00583">
    <property type="entry name" value="Acetyltransf_1"/>
    <property type="match status" value="1"/>
</dbReference>
<dbReference type="EMBL" id="CP109965">
    <property type="protein sequence ID" value="WAJ70282.1"/>
    <property type="molecule type" value="Genomic_DNA"/>
</dbReference>
<protein>
    <submittedName>
        <fullName evidence="4">Bifunctional GNAT family N-acetyltransferase/thioesterase</fullName>
    </submittedName>
</protein>
<accession>A0ABY7AL49</accession>
<dbReference type="PROSITE" id="PS51186">
    <property type="entry name" value="GNAT"/>
    <property type="match status" value="1"/>
</dbReference>
<dbReference type="InterPro" id="IPR000182">
    <property type="entry name" value="GNAT_dom"/>
</dbReference>
<dbReference type="Gene3D" id="3.10.129.10">
    <property type="entry name" value="Hotdog Thioesterase"/>
    <property type="match status" value="1"/>
</dbReference>
<evidence type="ECO:0000256" key="1">
    <source>
        <dbReference type="ARBA" id="ARBA00022679"/>
    </source>
</evidence>
<reference evidence="4" key="1">
    <citation type="submission" date="2022-10" db="EMBL/GenBank/DDBJ databases">
        <title>Catenovulum adriacola sp. nov. isolated in the Harbour of Susak.</title>
        <authorList>
            <person name="Schoch T."/>
            <person name="Reich S.J."/>
            <person name="Stoeferle S."/>
            <person name="Flaiz M."/>
            <person name="Kazda M."/>
            <person name="Riedel C.U."/>
            <person name="Duerre P."/>
        </authorList>
    </citation>
    <scope>NUCLEOTIDE SEQUENCE</scope>
    <source>
        <strain evidence="4">TS8</strain>
    </source>
</reference>
<dbReference type="Proteomes" id="UP001163726">
    <property type="component" value="Chromosome"/>
</dbReference>
<name>A0ABY7AL49_9ALTE</name>
<dbReference type="NCBIfam" id="TIGR02447">
    <property type="entry name" value="yiiD_Cterm"/>
    <property type="match status" value="1"/>
</dbReference>
<evidence type="ECO:0000256" key="2">
    <source>
        <dbReference type="ARBA" id="ARBA00023315"/>
    </source>
</evidence>
<evidence type="ECO:0000313" key="5">
    <source>
        <dbReference type="Proteomes" id="UP001163726"/>
    </source>
</evidence>
<evidence type="ECO:0000259" key="3">
    <source>
        <dbReference type="PROSITE" id="PS51186"/>
    </source>
</evidence>
<evidence type="ECO:0000313" key="4">
    <source>
        <dbReference type="EMBL" id="WAJ70282.1"/>
    </source>
</evidence>
<dbReference type="InterPro" id="IPR016181">
    <property type="entry name" value="Acyl_CoA_acyltransferase"/>
</dbReference>
<proteinExistence type="predicted"/>
<dbReference type="InterPro" id="IPR012660">
    <property type="entry name" value="YiiD_C"/>
</dbReference>
<dbReference type="RefSeq" id="WP_268074584.1">
    <property type="nucleotide sequence ID" value="NZ_CP109965.1"/>
</dbReference>
<keyword evidence="1" id="KW-0808">Transferase</keyword>
<keyword evidence="2" id="KW-0012">Acyltransferase</keyword>